<feature type="chain" id="PRO_5007527774" evidence="1">
    <location>
        <begin position="25"/>
        <end position="503"/>
    </location>
</feature>
<evidence type="ECO:0000313" key="2">
    <source>
        <dbReference type="EMBL" id="JAQ16524.1"/>
    </source>
</evidence>
<protein>
    <submittedName>
        <fullName evidence="2">Uncharacterized protein</fullName>
    </submittedName>
</protein>
<feature type="non-terminal residue" evidence="2">
    <location>
        <position position="1"/>
    </location>
</feature>
<gene>
    <name evidence="2" type="ORF">g.71974</name>
</gene>
<dbReference type="AlphaFoldDB" id="A0A146M9V0"/>
<reference evidence="2" key="1">
    <citation type="journal article" date="2016" name="Gigascience">
        <title>De novo construction of an expanded transcriptome assembly for the western tarnished plant bug, Lygus hesperus.</title>
        <authorList>
            <person name="Tassone E.E."/>
            <person name="Geib S.M."/>
            <person name="Hall B."/>
            <person name="Fabrick J.A."/>
            <person name="Brent C.S."/>
            <person name="Hull J.J."/>
        </authorList>
    </citation>
    <scope>NUCLEOTIDE SEQUENCE</scope>
</reference>
<name>A0A146M9V0_LYGHE</name>
<accession>A0A146M9V0</accession>
<feature type="signal peptide" evidence="1">
    <location>
        <begin position="1"/>
        <end position="24"/>
    </location>
</feature>
<evidence type="ECO:0000256" key="1">
    <source>
        <dbReference type="SAM" id="SignalP"/>
    </source>
</evidence>
<dbReference type="EMBL" id="GDHC01002105">
    <property type="protein sequence ID" value="JAQ16524.1"/>
    <property type="molecule type" value="Transcribed_RNA"/>
</dbReference>
<proteinExistence type="predicted"/>
<organism evidence="2">
    <name type="scientific">Lygus hesperus</name>
    <name type="common">Western plant bug</name>
    <dbReference type="NCBI Taxonomy" id="30085"/>
    <lineage>
        <taxon>Eukaryota</taxon>
        <taxon>Metazoa</taxon>
        <taxon>Ecdysozoa</taxon>
        <taxon>Arthropoda</taxon>
        <taxon>Hexapoda</taxon>
        <taxon>Insecta</taxon>
        <taxon>Pterygota</taxon>
        <taxon>Neoptera</taxon>
        <taxon>Paraneoptera</taxon>
        <taxon>Hemiptera</taxon>
        <taxon>Heteroptera</taxon>
        <taxon>Panheteroptera</taxon>
        <taxon>Cimicomorpha</taxon>
        <taxon>Miridae</taxon>
        <taxon>Mirini</taxon>
        <taxon>Lygus</taxon>
    </lineage>
</organism>
<sequence>SPILKMVKLAVFFFAALAFQATFALPGFYQEGKLINYLDEIRTEVRDLTLLLEKDFPDSEYAIKTVTWQSRKFVEVVEVILSKLRDETFTYREDGHQVFKQVIYVLEEVRDSLKQVTLHHDITKVHELKKNFIRSINVVYEHIEKLVNLTYTYYPEFRYTLKYILVDFITTLHGIRSHFVHINQGYEVVQSPRVLIKEIHEYTREFTEIVKEFTHPTQFKVALREYLLYVNEIVRKLQGESLLGHKELDVLVHHLTNKLREIVFPVTDIVDIKVFRTKVVSDLFEVVSIFEQLVQLCEDKVLPVEVRTILLRIIYHYYYAVRHVLYDIKFGSKIGFYQPEYYNTEYYGKHGYGLYESEFYNRFYTPYKYNTKLYNIPFHYKNYRDEIYTPYRYETLFPVHKYENEYLYGKTYGLNYHDRYFSGFKYETPKDLVLTIRSLVKRVYEHFEFNTLEVTEIKPILVYQIREFIYFLDYVLEKFETKITFEHSLYSDRLVEEFIYRIK</sequence>
<keyword evidence="1" id="KW-0732">Signal</keyword>
<feature type="non-terminal residue" evidence="2">
    <location>
        <position position="503"/>
    </location>
</feature>